<dbReference type="EMBL" id="CADEBD010000737">
    <property type="protein sequence ID" value="CAB3259389.1"/>
    <property type="molecule type" value="Genomic_DNA"/>
</dbReference>
<comment type="subcellular location">
    <subcellularLocation>
        <location evidence="1">Membrane</location>
        <topology evidence="1">Multi-pass membrane protein</topology>
    </subcellularLocation>
</comment>
<evidence type="ECO:0000256" key="6">
    <source>
        <dbReference type="ARBA" id="ARBA00022989"/>
    </source>
</evidence>
<dbReference type="GO" id="GO:0005777">
    <property type="term" value="C:peroxisome"/>
    <property type="evidence" value="ECO:0007669"/>
    <property type="project" value="TreeGrafter"/>
</dbReference>
<evidence type="ECO:0000313" key="13">
    <source>
        <dbReference type="EMBL" id="CAB3259389.1"/>
    </source>
</evidence>
<dbReference type="OrthoDB" id="2897838at2759"/>
<feature type="domain" description="Fatty acyl-CoA reductase C-terminal" evidence="11">
    <location>
        <begin position="357"/>
        <end position="444"/>
    </location>
</feature>
<dbReference type="CDD" id="cd05236">
    <property type="entry name" value="FAR-N_SDR_e"/>
    <property type="match status" value="1"/>
</dbReference>
<comment type="similarity">
    <text evidence="2 10">Belongs to the fatty acyl-CoA reductase family.</text>
</comment>
<evidence type="ECO:0000256" key="2">
    <source>
        <dbReference type="ARBA" id="ARBA00005928"/>
    </source>
</evidence>
<evidence type="ECO:0000256" key="10">
    <source>
        <dbReference type="RuleBase" id="RU363097"/>
    </source>
</evidence>
<evidence type="ECO:0000256" key="9">
    <source>
        <dbReference type="ARBA" id="ARBA00052530"/>
    </source>
</evidence>
<dbReference type="PANTHER" id="PTHR11011">
    <property type="entry name" value="MALE STERILITY PROTEIN 2-RELATED"/>
    <property type="match status" value="1"/>
</dbReference>
<evidence type="ECO:0000259" key="12">
    <source>
        <dbReference type="Pfam" id="PF07993"/>
    </source>
</evidence>
<dbReference type="SUPFAM" id="SSF51735">
    <property type="entry name" value="NAD(P)-binding Rossmann-fold domains"/>
    <property type="match status" value="1"/>
</dbReference>
<evidence type="ECO:0000256" key="3">
    <source>
        <dbReference type="ARBA" id="ARBA00022516"/>
    </source>
</evidence>
<dbReference type="Proteomes" id="UP000494256">
    <property type="component" value="Unassembled WGS sequence"/>
</dbReference>
<evidence type="ECO:0000256" key="7">
    <source>
        <dbReference type="ARBA" id="ARBA00023098"/>
    </source>
</evidence>
<keyword evidence="4 10" id="KW-0812">Transmembrane</keyword>
<dbReference type="InterPro" id="IPR033640">
    <property type="entry name" value="FAR_C"/>
</dbReference>
<dbReference type="AlphaFoldDB" id="A0A8S1BHA2"/>
<dbReference type="Pfam" id="PF07993">
    <property type="entry name" value="NAD_binding_4"/>
    <property type="match status" value="1"/>
</dbReference>
<evidence type="ECO:0000256" key="5">
    <source>
        <dbReference type="ARBA" id="ARBA00022857"/>
    </source>
</evidence>
<dbReference type="GO" id="GO:0080019">
    <property type="term" value="F:alcohol-forming very long-chain fatty acyl-CoA reductase activity"/>
    <property type="evidence" value="ECO:0007669"/>
    <property type="project" value="InterPro"/>
</dbReference>
<sequence length="453" mass="51026">MANAVSNKSVAEFYAKKCIFLTGGTGFLGKVFIEKLLYSCPEIDTIYILIREKKGLDINQRIKNLFNDPLFERLKDKRPQCLEKLVPISGDMNSPQLGISHDSENTLVEKVSVVIHAAATVKFNEPLKEAWQTNVEGTRMVLELAQRMKLVEVFLHVSTAYSNPDRQVIEEVLYPAPANIDEIQQLVKGDLTDEDTLKIIAGRPNTYTFTKALSEHLVAENLLHMPTVIIRPSIVAAIKNDPIKGWLENWYGATGMMVSTSKGLNRVFYGKSSNNVDLIPVDYVANLVIAAGAKNCRSRELKIYNCCSSGCNPLPIGKVMKLFIKNSEKYKSSCMPFPKMYTFTRRKWLVSLITLLFQVTPAYIADLFRILAGKRPMYVKLQSRIMQTRLALNYFTSHSWIMKADHTRNLFLSLSASDKKTFPCDPTSIDWQGILQGLCLGSTKVSGKKTYVQ</sequence>
<evidence type="ECO:0000256" key="4">
    <source>
        <dbReference type="ARBA" id="ARBA00022692"/>
    </source>
</evidence>
<dbReference type="GO" id="GO:0016020">
    <property type="term" value="C:membrane"/>
    <property type="evidence" value="ECO:0007669"/>
    <property type="project" value="UniProtKB-SubCell"/>
</dbReference>
<dbReference type="EC" id="1.2.1.84" evidence="10"/>
<keyword evidence="10" id="KW-0560">Oxidoreductase</keyword>
<comment type="caution">
    <text evidence="13">The sequence shown here is derived from an EMBL/GenBank/DDBJ whole genome shotgun (WGS) entry which is preliminary data.</text>
</comment>
<evidence type="ECO:0000313" key="14">
    <source>
        <dbReference type="Proteomes" id="UP000494256"/>
    </source>
</evidence>
<dbReference type="GO" id="GO:0102965">
    <property type="term" value="F:alcohol-forming long-chain fatty acyl-CoA reductase activity"/>
    <property type="evidence" value="ECO:0007669"/>
    <property type="project" value="UniProtKB-EC"/>
</dbReference>
<dbReference type="InterPro" id="IPR036291">
    <property type="entry name" value="NAD(P)-bd_dom_sf"/>
</dbReference>
<gene>
    <name evidence="13" type="ORF">APLA_LOCUS16462</name>
</gene>
<evidence type="ECO:0000256" key="1">
    <source>
        <dbReference type="ARBA" id="ARBA00004141"/>
    </source>
</evidence>
<evidence type="ECO:0000259" key="11">
    <source>
        <dbReference type="Pfam" id="PF03015"/>
    </source>
</evidence>
<protein>
    <recommendedName>
        <fullName evidence="10">Fatty acyl-CoA reductase</fullName>
        <ecNumber evidence="10">1.2.1.84</ecNumber>
    </recommendedName>
</protein>
<dbReference type="Pfam" id="PF03015">
    <property type="entry name" value="Sterile"/>
    <property type="match status" value="1"/>
</dbReference>
<organism evidence="13 14">
    <name type="scientific">Arctia plantaginis</name>
    <name type="common">Wood tiger moth</name>
    <name type="synonym">Phalaena plantaginis</name>
    <dbReference type="NCBI Taxonomy" id="874455"/>
    <lineage>
        <taxon>Eukaryota</taxon>
        <taxon>Metazoa</taxon>
        <taxon>Ecdysozoa</taxon>
        <taxon>Arthropoda</taxon>
        <taxon>Hexapoda</taxon>
        <taxon>Insecta</taxon>
        <taxon>Pterygota</taxon>
        <taxon>Neoptera</taxon>
        <taxon>Endopterygota</taxon>
        <taxon>Lepidoptera</taxon>
        <taxon>Glossata</taxon>
        <taxon>Ditrysia</taxon>
        <taxon>Noctuoidea</taxon>
        <taxon>Erebidae</taxon>
        <taxon>Arctiinae</taxon>
        <taxon>Arctia</taxon>
    </lineage>
</organism>
<dbReference type="PANTHER" id="PTHR11011:SF116">
    <property type="entry name" value="FATTY ACYL-COA REDUCTASE CG5065-RELATED"/>
    <property type="match status" value="1"/>
</dbReference>
<dbReference type="GO" id="GO:0035336">
    <property type="term" value="P:long-chain fatty-acyl-CoA metabolic process"/>
    <property type="evidence" value="ECO:0007669"/>
    <property type="project" value="TreeGrafter"/>
</dbReference>
<keyword evidence="8 10" id="KW-0472">Membrane</keyword>
<evidence type="ECO:0000256" key="8">
    <source>
        <dbReference type="ARBA" id="ARBA00023136"/>
    </source>
</evidence>
<dbReference type="InterPro" id="IPR013120">
    <property type="entry name" value="FAR_NAD-bd"/>
</dbReference>
<keyword evidence="3 10" id="KW-0444">Lipid biosynthesis</keyword>
<name>A0A8S1BHA2_ARCPL</name>
<dbReference type="CDD" id="cd09071">
    <property type="entry name" value="FAR_C"/>
    <property type="match status" value="1"/>
</dbReference>
<keyword evidence="7 10" id="KW-0443">Lipid metabolism</keyword>
<dbReference type="Gene3D" id="3.40.50.720">
    <property type="entry name" value="NAD(P)-binding Rossmann-like Domain"/>
    <property type="match status" value="1"/>
</dbReference>
<proteinExistence type="inferred from homology"/>
<dbReference type="InterPro" id="IPR026055">
    <property type="entry name" value="FAR"/>
</dbReference>
<keyword evidence="6 10" id="KW-1133">Transmembrane helix</keyword>
<accession>A0A8S1BHA2</accession>
<feature type="transmembrane region" description="Helical" evidence="10">
    <location>
        <begin position="348"/>
        <end position="372"/>
    </location>
</feature>
<keyword evidence="5 10" id="KW-0521">NADP</keyword>
<dbReference type="FunFam" id="3.40.50.720:FF:000143">
    <property type="entry name" value="Fatty acyl-CoA reductase"/>
    <property type="match status" value="1"/>
</dbReference>
<feature type="domain" description="Thioester reductase (TE)" evidence="12">
    <location>
        <begin position="21"/>
        <end position="287"/>
    </location>
</feature>
<comment type="catalytic activity">
    <reaction evidence="9 10">
        <text>a long-chain fatty acyl-CoA + 2 NADPH + 2 H(+) = a long-chain primary fatty alcohol + 2 NADP(+) + CoA</text>
        <dbReference type="Rhea" id="RHEA:52716"/>
        <dbReference type="ChEBI" id="CHEBI:15378"/>
        <dbReference type="ChEBI" id="CHEBI:57287"/>
        <dbReference type="ChEBI" id="CHEBI:57783"/>
        <dbReference type="ChEBI" id="CHEBI:58349"/>
        <dbReference type="ChEBI" id="CHEBI:77396"/>
        <dbReference type="ChEBI" id="CHEBI:83139"/>
        <dbReference type="EC" id="1.2.1.84"/>
    </reaction>
</comment>
<reference evidence="13 14" key="1">
    <citation type="submission" date="2020-04" db="EMBL/GenBank/DDBJ databases">
        <authorList>
            <person name="Wallbank WR R."/>
            <person name="Pardo Diaz C."/>
            <person name="Kozak K."/>
            <person name="Martin S."/>
            <person name="Jiggins C."/>
            <person name="Moest M."/>
            <person name="Warren A I."/>
            <person name="Byers J.R.P. K."/>
            <person name="Montejo-Kovacevich G."/>
            <person name="Yen C E."/>
        </authorList>
    </citation>
    <scope>NUCLEOTIDE SEQUENCE [LARGE SCALE GENOMIC DNA]</scope>
</reference>
<comment type="function">
    <text evidence="10">Catalyzes the reduction of fatty acyl-CoA to fatty alcohols.</text>
</comment>